<proteinExistence type="predicted"/>
<evidence type="ECO:0000313" key="2">
    <source>
        <dbReference type="EMBL" id="SUA77613.1"/>
    </source>
</evidence>
<evidence type="ECO:0000256" key="1">
    <source>
        <dbReference type="SAM" id="MobiDB-lite"/>
    </source>
</evidence>
<sequence length="183" mass="19673">MSDREVPGRGRPSEPGEPGFDAVEHLRRKLEGMKAADAGASEAGKPIRLPRRPRRMSEEPGERPRKTWRSEGSGSVYDPAPTRPVLRSELQRETGWWQAGPNSAWLPTVQPDPAGAEQDGSVIDFGAARRKRAGADGPARGGRRMAKPRRIGPDAGSGSDGDQGDGRPDDTDSPEPNGPGPRR</sequence>
<dbReference type="EMBL" id="UGRY01000002">
    <property type="protein sequence ID" value="SUA77613.1"/>
    <property type="molecule type" value="Genomic_DNA"/>
</dbReference>
<dbReference type="Proteomes" id="UP000255467">
    <property type="component" value="Unassembled WGS sequence"/>
</dbReference>
<protein>
    <submittedName>
        <fullName evidence="2">Uncharacterized protein</fullName>
    </submittedName>
</protein>
<feature type="region of interest" description="Disordered" evidence="1">
    <location>
        <begin position="1"/>
        <end position="84"/>
    </location>
</feature>
<feature type="compositionally biased region" description="Basic residues" evidence="1">
    <location>
        <begin position="141"/>
        <end position="150"/>
    </location>
</feature>
<organism evidence="2 3">
    <name type="scientific">Nocardia otitidiscaviarum</name>
    <dbReference type="NCBI Taxonomy" id="1823"/>
    <lineage>
        <taxon>Bacteria</taxon>
        <taxon>Bacillati</taxon>
        <taxon>Actinomycetota</taxon>
        <taxon>Actinomycetes</taxon>
        <taxon>Mycobacteriales</taxon>
        <taxon>Nocardiaceae</taxon>
        <taxon>Nocardia</taxon>
    </lineage>
</organism>
<accession>A0A378YLF8</accession>
<dbReference type="OrthoDB" id="4571795at2"/>
<gene>
    <name evidence="2" type="ORF">NCTC1934_03105</name>
</gene>
<feature type="compositionally biased region" description="Basic and acidic residues" evidence="1">
    <location>
        <begin position="55"/>
        <end position="69"/>
    </location>
</feature>
<reference evidence="2 3" key="1">
    <citation type="submission" date="2018-06" db="EMBL/GenBank/DDBJ databases">
        <authorList>
            <consortium name="Pathogen Informatics"/>
            <person name="Doyle S."/>
        </authorList>
    </citation>
    <scope>NUCLEOTIDE SEQUENCE [LARGE SCALE GENOMIC DNA]</scope>
    <source>
        <strain evidence="2 3">NCTC1934</strain>
    </source>
</reference>
<dbReference type="AlphaFoldDB" id="A0A378YLF8"/>
<keyword evidence="3" id="KW-1185">Reference proteome</keyword>
<dbReference type="RefSeq" id="WP_147287065.1">
    <property type="nucleotide sequence ID" value="NZ_UGRY01000002.1"/>
</dbReference>
<dbReference type="STRING" id="1406858.GCA_000710895_04920"/>
<evidence type="ECO:0000313" key="3">
    <source>
        <dbReference type="Proteomes" id="UP000255467"/>
    </source>
</evidence>
<feature type="region of interest" description="Disordered" evidence="1">
    <location>
        <begin position="98"/>
        <end position="183"/>
    </location>
</feature>
<feature type="compositionally biased region" description="Basic and acidic residues" evidence="1">
    <location>
        <begin position="22"/>
        <end position="34"/>
    </location>
</feature>
<feature type="compositionally biased region" description="Basic and acidic residues" evidence="1">
    <location>
        <begin position="1"/>
        <end position="14"/>
    </location>
</feature>
<name>A0A378YLF8_9NOCA</name>